<dbReference type="GO" id="GO:0031179">
    <property type="term" value="P:peptide modification"/>
    <property type="evidence" value="ECO:0007669"/>
    <property type="project" value="InterPro"/>
</dbReference>
<dbReference type="GO" id="GO:0005975">
    <property type="term" value="P:carbohydrate metabolic process"/>
    <property type="evidence" value="ECO:0007669"/>
    <property type="project" value="InterPro"/>
</dbReference>
<dbReference type="Pfam" id="PF25816">
    <property type="entry name" value="RamC_N"/>
    <property type="match status" value="1"/>
</dbReference>
<feature type="domain" description="RamC N-terminal" evidence="2">
    <location>
        <begin position="28"/>
        <end position="154"/>
    </location>
</feature>
<dbReference type="EMBL" id="LBDA02000024">
    <property type="protein sequence ID" value="OIK27459.1"/>
    <property type="molecule type" value="Genomic_DNA"/>
</dbReference>
<dbReference type="RefSeq" id="WP_046424457.1">
    <property type="nucleotide sequence ID" value="NZ_LBDA02000024.1"/>
</dbReference>
<dbReference type="Gene3D" id="1.50.10.10">
    <property type="match status" value="2"/>
</dbReference>
<feature type="region of interest" description="Disordered" evidence="1">
    <location>
        <begin position="133"/>
        <end position="153"/>
    </location>
</feature>
<dbReference type="SMART" id="SM01260">
    <property type="entry name" value="LANC_like"/>
    <property type="match status" value="1"/>
</dbReference>
<keyword evidence="4" id="KW-1185">Reference proteome</keyword>
<dbReference type="AlphaFoldDB" id="A0A1J4Q2S4"/>
<dbReference type="Pfam" id="PF05147">
    <property type="entry name" value="LANC_like"/>
    <property type="match status" value="1"/>
</dbReference>
<proteinExistence type="predicted"/>
<evidence type="ECO:0000313" key="4">
    <source>
        <dbReference type="Proteomes" id="UP000034838"/>
    </source>
</evidence>
<dbReference type="InterPro" id="IPR058053">
    <property type="entry name" value="RamC_C"/>
</dbReference>
<gene>
    <name evidence="3" type="ORF">VT52_011960</name>
</gene>
<dbReference type="Proteomes" id="UP000034838">
    <property type="component" value="Unassembled WGS sequence"/>
</dbReference>
<dbReference type="OrthoDB" id="1492512at2"/>
<dbReference type="InterPro" id="IPR057929">
    <property type="entry name" value="RamC_N"/>
</dbReference>
<evidence type="ECO:0000313" key="3">
    <source>
        <dbReference type="EMBL" id="OIK27459.1"/>
    </source>
</evidence>
<dbReference type="CDD" id="cd04791">
    <property type="entry name" value="LanC_SerThrkinase"/>
    <property type="match status" value="1"/>
</dbReference>
<dbReference type="SUPFAM" id="SSF158745">
    <property type="entry name" value="LanC-like"/>
    <property type="match status" value="1"/>
</dbReference>
<name>A0A1J4Q2S4_9ACTN</name>
<dbReference type="InterPro" id="IPR012341">
    <property type="entry name" value="6hp_glycosidase-like_sf"/>
</dbReference>
<dbReference type="InterPro" id="IPR007822">
    <property type="entry name" value="LANC-like"/>
</dbReference>
<organism evidence="3 4">
    <name type="scientific">Streptomyces malaysiense</name>
    <dbReference type="NCBI Taxonomy" id="1428626"/>
    <lineage>
        <taxon>Bacteria</taxon>
        <taxon>Bacillati</taxon>
        <taxon>Actinomycetota</taxon>
        <taxon>Actinomycetes</taxon>
        <taxon>Kitasatosporales</taxon>
        <taxon>Streptomycetaceae</taxon>
        <taxon>Streptomyces</taxon>
    </lineage>
</organism>
<evidence type="ECO:0000259" key="2">
    <source>
        <dbReference type="Pfam" id="PF25816"/>
    </source>
</evidence>
<comment type="caution">
    <text evidence="3">The sequence shown here is derived from an EMBL/GenBank/DDBJ whole genome shotgun (WGS) entry which is preliminary data.</text>
</comment>
<reference evidence="3" key="1">
    <citation type="submission" date="2016-10" db="EMBL/GenBank/DDBJ databases">
        <title>Genome sequence of Streptomyces malaysiense MUSC 136.</title>
        <authorList>
            <person name="Lee L.-H."/>
            <person name="Ser H.-L."/>
        </authorList>
    </citation>
    <scope>NUCLEOTIDE SEQUENCE [LARGE SCALE GENOMIC DNA]</scope>
    <source>
        <strain evidence="3">MUSC 136</strain>
    </source>
</reference>
<protein>
    <recommendedName>
        <fullName evidence="2">RamC N-terminal domain-containing protein</fullName>
    </recommendedName>
</protein>
<evidence type="ECO:0000256" key="1">
    <source>
        <dbReference type="SAM" id="MobiDB-lite"/>
    </source>
</evidence>
<sequence length="819" mass="86553">MSLELFTVADRDHYAPLAACAQGHPRLRPAAVPEHWQAAESGVWTAWAPAGERYGDGAVRVCAAARDGREQHVLDAFAAVCFERAVPFRHVSTARVRALLDGEHGSRPQAGRFCVAAPAGPREAEELRSALHTALRGETGPAPRTGRRHEDSGVLRWDEPARPARQVLRPDGVWCAVGEDELLEGPAPAPTAPEGYVPVRLLDATNTGYTFLARDLRDDREVLVEQRFAHTGVGGDGRSAADRLGERYEALLRFHAGAPGACPRPLDHRTDGGNAWLVTQPVAGVPLSAWIVANSPMADSSATPADWSAYYRRTARLLDGAGKALARLRGLGAVIGPVRPQDVLVGRDDEVTFSALAAGADTNQAPGERRSDDLAAALGRLALPMLTPAAPAAALDAGVLPHVRRDLERRGGRVPRALWSTALRGAGPAAEAALPTPDRVDEDERAALAELRDRVAAGVVGAAEDAPWHMFPTVPQGYLSNTLGVAYGAAGVVHALRAAGTPVPEWVLTRLRRDALAQAHRLSPGLFTGLAGIAWVLADTGLLDEAAELLAAADRHPLTRASATLAWGGSGVALAHLALYGHSGEPHHLDRAAEFASRLPGSSAALSPLLGPDDMTGLWYGRTGVAQTLQQLGAVTGDETLLRQARRLLHAELDRAAEARGELSFPVSAKDRRKLYYLYCGTAGFLTAAARQSAAMPDERLAEALPKLIRKASMTQVAHAGLGNGLAGLGFALSECGRILDDPNARAAARGSARALFAHAVPRGESVHVLGDLRLRFSCELWSGGAGVLLFLAHLLDERPDPLFTVDALAATSRGPVPA</sequence>
<accession>A0A1J4Q2S4</accession>